<feature type="domain" description="DNA primase/polymerase bifunctional N-terminal" evidence="2">
    <location>
        <begin position="62"/>
        <end position="217"/>
    </location>
</feature>
<accession>A0A430HUV2</accession>
<dbReference type="CDD" id="cd04859">
    <property type="entry name" value="Prim_Pol"/>
    <property type="match status" value="1"/>
</dbReference>
<sequence length="310" mass="34131">MPEGCGLTRHRQSNHWADIGPANNKIPLRSCNFEGGNIKKGSSDLNIYDHTGTRRRRPHQEAHRLAQIGILVGPLNGKKPVGAAVPRGLYDFTTDREAIDTWWARYNGANLGARPPKGIVVIDVDNRRNGLGNWDALNAGHELPKTTTTRTGSGGYHFWFRLPYPGQLRGKVAPDIDIRHHRNYLVMPGSVHPETGGEYEYEAWVDLPDVPVLPAHLRRHVYTPARPASPAIPYRLRHSGDGKKLIKAVLEAPEGSRNEQLNTAAFLAGKNGLDIFDALAKAAEAVGLEPEEIDATIRSGKRAGEKEALQ</sequence>
<dbReference type="Proteomes" id="UP000274907">
    <property type="component" value="Unassembled WGS sequence"/>
</dbReference>
<protein>
    <submittedName>
        <fullName evidence="3">Bifunctional DNA primase/polymerase</fullName>
    </submittedName>
</protein>
<evidence type="ECO:0000313" key="4">
    <source>
        <dbReference type="Proteomes" id="UP000274907"/>
    </source>
</evidence>
<dbReference type="InterPro" id="IPR015330">
    <property type="entry name" value="DNA_primase/pol_bifunc_N"/>
</dbReference>
<dbReference type="EMBL" id="RXHJ01000027">
    <property type="protein sequence ID" value="RSZ61254.1"/>
    <property type="molecule type" value="Genomic_DNA"/>
</dbReference>
<keyword evidence="4" id="KW-1185">Reference proteome</keyword>
<evidence type="ECO:0000259" key="2">
    <source>
        <dbReference type="SMART" id="SM00943"/>
    </source>
</evidence>
<gene>
    <name evidence="3" type="ORF">EAH68_14170</name>
</gene>
<proteinExistence type="predicted"/>
<dbReference type="OrthoDB" id="3218228at2"/>
<evidence type="ECO:0000256" key="1">
    <source>
        <dbReference type="SAM" id="MobiDB-lite"/>
    </source>
</evidence>
<reference evidence="3 4" key="1">
    <citation type="submission" date="2018-12" db="EMBL/GenBank/DDBJ databases">
        <title>YIM 101343 draft genome.</title>
        <authorList>
            <person name="Chen X."/>
        </authorList>
    </citation>
    <scope>NUCLEOTIDE SEQUENCE [LARGE SCALE GENOMIC DNA]</scope>
    <source>
        <strain evidence="3 4">YIM 101343</strain>
    </source>
</reference>
<dbReference type="SUPFAM" id="SSF56747">
    <property type="entry name" value="Prim-pol domain"/>
    <property type="match status" value="1"/>
</dbReference>
<name>A0A430HUV2_9CORY</name>
<dbReference type="SMART" id="SM00943">
    <property type="entry name" value="Prim-Pol"/>
    <property type="match status" value="1"/>
</dbReference>
<comment type="caution">
    <text evidence="3">The sequence shown here is derived from an EMBL/GenBank/DDBJ whole genome shotgun (WGS) entry which is preliminary data.</text>
</comment>
<evidence type="ECO:0000313" key="3">
    <source>
        <dbReference type="EMBL" id="RSZ61254.1"/>
    </source>
</evidence>
<dbReference type="AlphaFoldDB" id="A0A430HUV2"/>
<organism evidence="3 4">
    <name type="scientific">Corynebacterium hylobatis</name>
    <dbReference type="NCBI Taxonomy" id="1859290"/>
    <lineage>
        <taxon>Bacteria</taxon>
        <taxon>Bacillati</taxon>
        <taxon>Actinomycetota</taxon>
        <taxon>Actinomycetes</taxon>
        <taxon>Mycobacteriales</taxon>
        <taxon>Corynebacteriaceae</taxon>
        <taxon>Corynebacterium</taxon>
    </lineage>
</organism>
<feature type="region of interest" description="Disordered" evidence="1">
    <location>
        <begin position="1"/>
        <end position="21"/>
    </location>
</feature>
<dbReference type="Pfam" id="PF09250">
    <property type="entry name" value="Prim-Pol"/>
    <property type="match status" value="1"/>
</dbReference>